<comment type="caution">
    <text evidence="2">The sequence shown here is derived from an EMBL/GenBank/DDBJ whole genome shotgun (WGS) entry which is preliminary data.</text>
</comment>
<gene>
    <name evidence="2" type="ORF">GCM10008018_41890</name>
</gene>
<keyword evidence="3" id="KW-1185">Reference proteome</keyword>
<evidence type="ECO:0000313" key="3">
    <source>
        <dbReference type="Proteomes" id="UP000615455"/>
    </source>
</evidence>
<proteinExistence type="predicted"/>
<feature type="compositionally biased region" description="Basic and acidic residues" evidence="1">
    <location>
        <begin position="49"/>
        <end position="74"/>
    </location>
</feature>
<name>A0ABQ1EX20_9BACL</name>
<evidence type="ECO:0000256" key="1">
    <source>
        <dbReference type="SAM" id="MobiDB-lite"/>
    </source>
</evidence>
<dbReference type="EMBL" id="BMHE01000023">
    <property type="protein sequence ID" value="GFZ91217.1"/>
    <property type="molecule type" value="Genomic_DNA"/>
</dbReference>
<feature type="region of interest" description="Disordered" evidence="1">
    <location>
        <begin position="38"/>
        <end position="78"/>
    </location>
</feature>
<dbReference type="Proteomes" id="UP000615455">
    <property type="component" value="Unassembled WGS sequence"/>
</dbReference>
<evidence type="ECO:0000313" key="2">
    <source>
        <dbReference type="EMBL" id="GFZ91217.1"/>
    </source>
</evidence>
<sequence>MDSEQPTQGRSGIHGNPAKQISWTLQLLWCVGQHKRDHILPKSSQKTGTEVEKPKKSEDKLHGGKVRDVHDPKPISETTHNCESICKEKQLCKVA</sequence>
<protein>
    <submittedName>
        <fullName evidence="2">Uncharacterized protein</fullName>
    </submittedName>
</protein>
<accession>A0ABQ1EX20</accession>
<reference evidence="3" key="1">
    <citation type="journal article" date="2019" name="Int. J. Syst. Evol. Microbiol.">
        <title>The Global Catalogue of Microorganisms (GCM) 10K type strain sequencing project: providing services to taxonomists for standard genome sequencing and annotation.</title>
        <authorList>
            <consortium name="The Broad Institute Genomics Platform"/>
            <consortium name="The Broad Institute Genome Sequencing Center for Infectious Disease"/>
            <person name="Wu L."/>
            <person name="Ma J."/>
        </authorList>
    </citation>
    <scope>NUCLEOTIDE SEQUENCE [LARGE SCALE GENOMIC DNA]</scope>
    <source>
        <strain evidence="3">CGMCC 1.15043</strain>
    </source>
</reference>
<organism evidence="2 3">
    <name type="scientific">Paenibacillus marchantiophytorum</name>
    <dbReference type="NCBI Taxonomy" id="1619310"/>
    <lineage>
        <taxon>Bacteria</taxon>
        <taxon>Bacillati</taxon>
        <taxon>Bacillota</taxon>
        <taxon>Bacilli</taxon>
        <taxon>Bacillales</taxon>
        <taxon>Paenibacillaceae</taxon>
        <taxon>Paenibacillus</taxon>
    </lineage>
</organism>